<keyword evidence="5" id="KW-1185">Reference proteome</keyword>
<dbReference type="GO" id="GO:0006412">
    <property type="term" value="P:translation"/>
    <property type="evidence" value="ECO:0007669"/>
    <property type="project" value="UniProtKB-UniRule"/>
</dbReference>
<comment type="caution">
    <text evidence="4">The sequence shown here is derived from an EMBL/GenBank/DDBJ whole genome shotgun (WGS) entry which is preliminary data.</text>
</comment>
<dbReference type="HAMAP" id="MF_00545">
    <property type="entry name" value="Ribosomal_eS24"/>
    <property type="match status" value="1"/>
</dbReference>
<dbReference type="AlphaFoldDB" id="N6W008"/>
<dbReference type="PATRIC" id="fig|1069083.5.peg.174"/>
<dbReference type="InterPro" id="IPR012677">
    <property type="entry name" value="Nucleotide-bd_a/b_plait_sf"/>
</dbReference>
<dbReference type="RefSeq" id="WP_004589847.1">
    <property type="nucleotide sequence ID" value="NZ_APMM01000005.1"/>
</dbReference>
<sequence length="102" mass="11924">MEIKIVSDRYNPLLKRREIKFILDHEGATPTFKDVRSKLCAMFNVDKNLLILEKIVEETGMQRCRGYVKIYDDENILKLVERKHILLKNEIGGENDQGEESS</sequence>
<dbReference type="STRING" id="1069083.GCA_000371805_00597"/>
<proteinExistence type="inferred from homology"/>
<dbReference type="SUPFAM" id="SSF54189">
    <property type="entry name" value="Ribosomal proteins S24e, L23 and L15e"/>
    <property type="match status" value="1"/>
</dbReference>
<dbReference type="EMBL" id="APMM01000005">
    <property type="protein sequence ID" value="ENN96682.1"/>
    <property type="molecule type" value="Genomic_DNA"/>
</dbReference>
<evidence type="ECO:0000313" key="5">
    <source>
        <dbReference type="Proteomes" id="UP000053695"/>
    </source>
</evidence>
<comment type="similarity">
    <text evidence="3">Belongs to the eukaryotic ribosomal protein eS24 family.</text>
</comment>
<dbReference type="GO" id="GO:1990904">
    <property type="term" value="C:ribonucleoprotein complex"/>
    <property type="evidence" value="ECO:0007669"/>
    <property type="project" value="UniProtKB-KW"/>
</dbReference>
<evidence type="ECO:0000256" key="1">
    <source>
        <dbReference type="ARBA" id="ARBA00022980"/>
    </source>
</evidence>
<evidence type="ECO:0000256" key="2">
    <source>
        <dbReference type="ARBA" id="ARBA00023274"/>
    </source>
</evidence>
<accession>N6W008</accession>
<organism evidence="4 5">
    <name type="scientific">Methanocaldococcus villosus KIN24-T80</name>
    <dbReference type="NCBI Taxonomy" id="1069083"/>
    <lineage>
        <taxon>Archaea</taxon>
        <taxon>Methanobacteriati</taxon>
        <taxon>Methanobacteriota</taxon>
        <taxon>Methanomada group</taxon>
        <taxon>Methanococci</taxon>
        <taxon>Methanococcales</taxon>
        <taxon>Methanocaldococcaceae</taxon>
        <taxon>Methanocaldococcus</taxon>
    </lineage>
</organism>
<keyword evidence="2 3" id="KW-0687">Ribonucleoprotein</keyword>
<name>N6W008_9EURY</name>
<gene>
    <name evidence="3 4" type="primary">rps24e</name>
    <name evidence="4" type="ORF">J422_00886</name>
</gene>
<evidence type="ECO:0000256" key="3">
    <source>
        <dbReference type="HAMAP-Rule" id="MF_00545"/>
    </source>
</evidence>
<dbReference type="Proteomes" id="UP000053695">
    <property type="component" value="Unassembled WGS sequence"/>
</dbReference>
<dbReference type="GO" id="GO:0005840">
    <property type="term" value="C:ribosome"/>
    <property type="evidence" value="ECO:0007669"/>
    <property type="project" value="UniProtKB-KW"/>
</dbReference>
<dbReference type="Pfam" id="PF01282">
    <property type="entry name" value="Ribosomal_S24e"/>
    <property type="match status" value="1"/>
</dbReference>
<dbReference type="GO" id="GO:0003735">
    <property type="term" value="F:structural constituent of ribosome"/>
    <property type="evidence" value="ECO:0007669"/>
    <property type="project" value="InterPro"/>
</dbReference>
<protein>
    <recommendedName>
        <fullName evidence="3">Small ribosomal subunit protein eS24</fullName>
    </recommendedName>
</protein>
<dbReference type="InterPro" id="IPR012678">
    <property type="entry name" value="Ribosomal_uL23/eL15/eS24_sf"/>
</dbReference>
<dbReference type="OrthoDB" id="27533at2157"/>
<keyword evidence="1 3" id="KW-0689">Ribosomal protein</keyword>
<dbReference type="Gene3D" id="3.30.70.330">
    <property type="match status" value="1"/>
</dbReference>
<evidence type="ECO:0000313" key="4">
    <source>
        <dbReference type="EMBL" id="ENN96682.1"/>
    </source>
</evidence>
<dbReference type="InterPro" id="IPR001976">
    <property type="entry name" value="Ribosomal_eS24"/>
</dbReference>
<reference evidence="4 5" key="1">
    <citation type="journal article" date="2013" name="Genome Announc.">
        <title>Draft Genome Sequence of a Highly Flagellated, Fast-Swimming Archaeon, Methanocaldococcus villosus Strain KIN24-T80 (DSM 22612).</title>
        <authorList>
            <person name="Thennarasu S."/>
            <person name="Polireddy D."/>
            <person name="Antony A."/>
            <person name="Yada M.R."/>
            <person name="Algarawi S."/>
            <person name="Sivakumar N."/>
        </authorList>
    </citation>
    <scope>NUCLEOTIDE SEQUENCE [LARGE SCALE GENOMIC DNA]</scope>
    <source>
        <strain evidence="4 5">KIN24-T80</strain>
    </source>
</reference>